<name>A0A0D8ZS16_9CYAN</name>
<reference evidence="7 8" key="1">
    <citation type="submission" date="2015-02" db="EMBL/GenBank/DDBJ databases">
        <title>Draft genome of a novel marine cyanobacterium (Chroococcales) isolated from South Atlantic Ocean.</title>
        <authorList>
            <person name="Rigonato J."/>
            <person name="Alvarenga D.O."/>
            <person name="Branco L.H."/>
            <person name="Varani A.M."/>
            <person name="Brandini F.P."/>
            <person name="Fiore M.F."/>
        </authorList>
    </citation>
    <scope>NUCLEOTIDE SEQUENCE [LARGE SCALE GENOMIC DNA]</scope>
    <source>
        <strain evidence="7 8">CENA595</strain>
    </source>
</reference>
<feature type="transmembrane region" description="Helical" evidence="6">
    <location>
        <begin position="210"/>
        <end position="232"/>
    </location>
</feature>
<dbReference type="AlphaFoldDB" id="A0A0D8ZS16"/>
<proteinExistence type="inferred from homology"/>
<keyword evidence="8" id="KW-1185">Reference proteome</keyword>
<comment type="subcellular location">
    <subcellularLocation>
        <location evidence="1">Membrane</location>
        <topology evidence="1">Multi-pass membrane protein</topology>
    </subcellularLocation>
</comment>
<feature type="transmembrane region" description="Helical" evidence="6">
    <location>
        <begin position="270"/>
        <end position="287"/>
    </location>
</feature>
<evidence type="ECO:0000256" key="1">
    <source>
        <dbReference type="ARBA" id="ARBA00004141"/>
    </source>
</evidence>
<keyword evidence="3 6" id="KW-0812">Transmembrane</keyword>
<evidence type="ECO:0000313" key="8">
    <source>
        <dbReference type="Proteomes" id="UP000032452"/>
    </source>
</evidence>
<dbReference type="RefSeq" id="WP_045054902.1">
    <property type="nucleotide sequence ID" value="NZ_CAWMDP010000048.1"/>
</dbReference>
<dbReference type="EMBL" id="JYON01000011">
    <property type="protein sequence ID" value="KJH71525.1"/>
    <property type="molecule type" value="Genomic_DNA"/>
</dbReference>
<dbReference type="Pfam" id="PF01594">
    <property type="entry name" value="AI-2E_transport"/>
    <property type="match status" value="1"/>
</dbReference>
<dbReference type="OrthoDB" id="505911at2"/>
<protein>
    <submittedName>
        <fullName evidence="7">Membrane protein</fullName>
    </submittedName>
</protein>
<evidence type="ECO:0000256" key="5">
    <source>
        <dbReference type="ARBA" id="ARBA00023136"/>
    </source>
</evidence>
<feature type="transmembrane region" description="Helical" evidence="6">
    <location>
        <begin position="307"/>
        <end position="333"/>
    </location>
</feature>
<evidence type="ECO:0000313" key="7">
    <source>
        <dbReference type="EMBL" id="KJH71525.1"/>
    </source>
</evidence>
<feature type="transmembrane region" description="Helical" evidence="6">
    <location>
        <begin position="38"/>
        <end position="56"/>
    </location>
</feature>
<comment type="similarity">
    <text evidence="2">Belongs to the autoinducer-2 exporter (AI-2E) (TC 2.A.86) family.</text>
</comment>
<feature type="transmembrane region" description="Helical" evidence="6">
    <location>
        <begin position="152"/>
        <end position="178"/>
    </location>
</feature>
<dbReference type="InterPro" id="IPR002549">
    <property type="entry name" value="AI-2E-like"/>
</dbReference>
<evidence type="ECO:0000256" key="6">
    <source>
        <dbReference type="SAM" id="Phobius"/>
    </source>
</evidence>
<keyword evidence="4 6" id="KW-1133">Transmembrane helix</keyword>
<feature type="transmembrane region" description="Helical" evidence="6">
    <location>
        <begin position="238"/>
        <end position="263"/>
    </location>
</feature>
<keyword evidence="5 6" id="KW-0472">Membrane</keyword>
<feature type="transmembrane region" description="Helical" evidence="6">
    <location>
        <begin position="68"/>
        <end position="93"/>
    </location>
</feature>
<dbReference type="PANTHER" id="PTHR21716">
    <property type="entry name" value="TRANSMEMBRANE PROTEIN"/>
    <property type="match status" value="1"/>
</dbReference>
<accession>A0A0D8ZS16</accession>
<evidence type="ECO:0000256" key="2">
    <source>
        <dbReference type="ARBA" id="ARBA00009773"/>
    </source>
</evidence>
<organism evidence="7 8">
    <name type="scientific">Aliterella atlantica CENA595</name>
    <dbReference type="NCBI Taxonomy" id="1618023"/>
    <lineage>
        <taxon>Bacteria</taxon>
        <taxon>Bacillati</taxon>
        <taxon>Cyanobacteriota</taxon>
        <taxon>Cyanophyceae</taxon>
        <taxon>Chroococcidiopsidales</taxon>
        <taxon>Aliterellaceae</taxon>
        <taxon>Aliterella</taxon>
    </lineage>
</organism>
<dbReference type="GO" id="GO:0055085">
    <property type="term" value="P:transmembrane transport"/>
    <property type="evidence" value="ECO:0007669"/>
    <property type="project" value="TreeGrafter"/>
</dbReference>
<feature type="transmembrane region" description="Helical" evidence="6">
    <location>
        <begin position="12"/>
        <end position="32"/>
    </location>
</feature>
<sequence>MTGSHPQVNRALKLGLPFPLVVFNGWLALQVIQYFQPLVTIFVLAAVLAFILNYPVQFLHGRNIKRTYAVALVFFLSLTILIALSITLVPILLEQLNESLQLLPQWIDSGSQELKVLDTWAASRNLPINFSQLANQLTDRLPEELQALAEKFFSLAVGAVDSVSEVILTIVLSFYLLLDGKRIWNYLFKWFPPRVALLVQQSLQQNFQNYFVAQVALACLVGFAMTTTFLVLKVPFGLIFGLAIGVLTLIPFGDVLSFSLVSLLVAAHDFWLGVKTIAVTLVVDQIIDQAIAPRLLGSFTGLSPVGIVAALAVGTKVAGLLGLLIAVPIATCLKDVLDNWHTLTEDIETQVPQPEPPCSNS</sequence>
<dbReference type="Proteomes" id="UP000032452">
    <property type="component" value="Unassembled WGS sequence"/>
</dbReference>
<gene>
    <name evidence="7" type="ORF">UH38_12060</name>
</gene>
<dbReference type="PANTHER" id="PTHR21716:SF66">
    <property type="entry name" value="TRANSPORT PROTEIN SLL0063-RELATED"/>
    <property type="match status" value="1"/>
</dbReference>
<dbReference type="GO" id="GO:0016020">
    <property type="term" value="C:membrane"/>
    <property type="evidence" value="ECO:0007669"/>
    <property type="project" value="UniProtKB-SubCell"/>
</dbReference>
<evidence type="ECO:0000256" key="3">
    <source>
        <dbReference type="ARBA" id="ARBA00022692"/>
    </source>
</evidence>
<evidence type="ECO:0000256" key="4">
    <source>
        <dbReference type="ARBA" id="ARBA00022989"/>
    </source>
</evidence>
<dbReference type="PATRIC" id="fig|1618023.3.peg.4277"/>
<comment type="caution">
    <text evidence="7">The sequence shown here is derived from an EMBL/GenBank/DDBJ whole genome shotgun (WGS) entry which is preliminary data.</text>
</comment>